<dbReference type="InterPro" id="IPR018247">
    <property type="entry name" value="EF_Hand_1_Ca_BS"/>
</dbReference>
<dbReference type="PROSITE" id="PS00018">
    <property type="entry name" value="EF_HAND_1"/>
    <property type="match status" value="1"/>
</dbReference>
<dbReference type="PANTHER" id="PTHR35506">
    <property type="entry name" value="OS02G0135600 PROTEIN"/>
    <property type="match status" value="1"/>
</dbReference>
<sequence>MYCLRLSSSLIDHDSIHKTIADADKDNDGKISKEDWKAFVSQNPSLLMNMTLPYLKCFPYDVNWDAYCYTEVFDGQRSKAEEGMADKPSRSLVLFGDGLARFIDASHSHFHSLASLSSCGFLSLPNSPPSENEDERTVREFAVLLDACHTYSNMGQIGDSDGQEDPPKQTLPDRFMGMKAAILTNNSSLKSFSVKLGVSVLQLDELVGGCSTEVVALELLKLLGFQEGKVLDSDHFDLVFFHISDVGYMDALVGEIISEAQPGSDISSRLHLSVVMSYGNVLEGDDSKLSVSKRVDGKNSHLSVLYPLQSYAMKGGIPRKDVRHHSPMLIAQWQHAVTRKDSAKKFSFEDFMEHGGNLTIPADRFLHEIAFKLWKAPKYGA</sequence>
<reference evidence="3 4" key="1">
    <citation type="submission" date="2024-01" db="EMBL/GenBank/DDBJ databases">
        <title>The genomes of 5 underutilized Papilionoideae crops provide insights into root nodulation and disease resistanc.</title>
        <authorList>
            <person name="Jiang F."/>
        </authorList>
    </citation>
    <scope>NUCLEOTIDE SEQUENCE [LARGE SCALE GENOMIC DNA]</scope>
    <source>
        <strain evidence="3">DUOXIRENSHENG_FW03</strain>
        <tissue evidence="3">Leaves</tissue>
    </source>
</reference>
<evidence type="ECO:0000313" key="4">
    <source>
        <dbReference type="Proteomes" id="UP001386955"/>
    </source>
</evidence>
<name>A0AAN9X255_PSOTE</name>
<organism evidence="3 4">
    <name type="scientific">Psophocarpus tetragonolobus</name>
    <name type="common">Winged bean</name>
    <name type="synonym">Dolichos tetragonolobus</name>
    <dbReference type="NCBI Taxonomy" id="3891"/>
    <lineage>
        <taxon>Eukaryota</taxon>
        <taxon>Viridiplantae</taxon>
        <taxon>Streptophyta</taxon>
        <taxon>Embryophyta</taxon>
        <taxon>Tracheophyta</taxon>
        <taxon>Spermatophyta</taxon>
        <taxon>Magnoliopsida</taxon>
        <taxon>eudicotyledons</taxon>
        <taxon>Gunneridae</taxon>
        <taxon>Pentapetalae</taxon>
        <taxon>rosids</taxon>
        <taxon>fabids</taxon>
        <taxon>Fabales</taxon>
        <taxon>Fabaceae</taxon>
        <taxon>Papilionoideae</taxon>
        <taxon>50 kb inversion clade</taxon>
        <taxon>NPAAA clade</taxon>
        <taxon>indigoferoid/millettioid clade</taxon>
        <taxon>Phaseoleae</taxon>
        <taxon>Psophocarpus</taxon>
    </lineage>
</organism>
<dbReference type="EMBL" id="JAYMYS010000008">
    <property type="protein sequence ID" value="KAK7383311.1"/>
    <property type="molecule type" value="Genomic_DNA"/>
</dbReference>
<comment type="caution">
    <text evidence="3">The sequence shown here is derived from an EMBL/GenBank/DDBJ whole genome shotgun (WGS) entry which is preliminary data.</text>
</comment>
<dbReference type="PROSITE" id="PS50222">
    <property type="entry name" value="EF_HAND_2"/>
    <property type="match status" value="1"/>
</dbReference>
<proteinExistence type="predicted"/>
<dbReference type="AlphaFoldDB" id="A0AAN9X255"/>
<dbReference type="Proteomes" id="UP001386955">
    <property type="component" value="Unassembled WGS sequence"/>
</dbReference>
<protein>
    <recommendedName>
        <fullName evidence="2">EF-hand domain-containing protein</fullName>
    </recommendedName>
</protein>
<keyword evidence="1" id="KW-0106">Calcium</keyword>
<evidence type="ECO:0000259" key="2">
    <source>
        <dbReference type="PROSITE" id="PS50222"/>
    </source>
</evidence>
<evidence type="ECO:0000256" key="1">
    <source>
        <dbReference type="ARBA" id="ARBA00022837"/>
    </source>
</evidence>
<dbReference type="InterPro" id="IPR002048">
    <property type="entry name" value="EF_hand_dom"/>
</dbReference>
<accession>A0AAN9X255</accession>
<feature type="domain" description="EF-hand" evidence="2">
    <location>
        <begin position="11"/>
        <end position="46"/>
    </location>
</feature>
<dbReference type="InterPro" id="IPR011992">
    <property type="entry name" value="EF-hand-dom_pair"/>
</dbReference>
<evidence type="ECO:0000313" key="3">
    <source>
        <dbReference type="EMBL" id="KAK7383311.1"/>
    </source>
</evidence>
<keyword evidence="4" id="KW-1185">Reference proteome</keyword>
<gene>
    <name evidence="3" type="ORF">VNO78_28985</name>
</gene>
<dbReference type="GO" id="GO:0005509">
    <property type="term" value="F:calcium ion binding"/>
    <property type="evidence" value="ECO:0007669"/>
    <property type="project" value="InterPro"/>
</dbReference>
<dbReference type="PANTHER" id="PTHR35506:SF1">
    <property type="entry name" value="OS02G0135600 PROTEIN"/>
    <property type="match status" value="1"/>
</dbReference>
<dbReference type="Gene3D" id="1.10.238.10">
    <property type="entry name" value="EF-hand"/>
    <property type="match status" value="1"/>
</dbReference>
<dbReference type="SUPFAM" id="SSF47473">
    <property type="entry name" value="EF-hand"/>
    <property type="match status" value="1"/>
</dbReference>